<evidence type="ECO:0000313" key="4">
    <source>
        <dbReference type="Proteomes" id="UP000277766"/>
    </source>
</evidence>
<feature type="non-terminal residue" evidence="3">
    <location>
        <position position="1"/>
    </location>
</feature>
<protein>
    <submittedName>
        <fullName evidence="3">Integrase</fullName>
    </submittedName>
</protein>
<proteinExistence type="predicted"/>
<evidence type="ECO:0000313" key="2">
    <source>
        <dbReference type="EMBL" id="RTR25354.1"/>
    </source>
</evidence>
<comment type="caution">
    <text evidence="3">The sequence shown here is derived from an EMBL/GenBank/DDBJ whole genome shotgun (WGS) entry which is preliminary data.</text>
</comment>
<dbReference type="EMBL" id="RXPE01000029">
    <property type="protein sequence ID" value="RTR25354.1"/>
    <property type="molecule type" value="Genomic_DNA"/>
</dbReference>
<dbReference type="EMBL" id="RXPE01000029">
    <property type="protein sequence ID" value="RTR25383.1"/>
    <property type="molecule type" value="Genomic_DNA"/>
</dbReference>
<dbReference type="EMBL" id="RXPE01000060">
    <property type="protein sequence ID" value="RTR19243.1"/>
    <property type="molecule type" value="Genomic_DNA"/>
</dbReference>
<evidence type="ECO:0000313" key="1">
    <source>
        <dbReference type="EMBL" id="RTR19243.1"/>
    </source>
</evidence>
<reference evidence="3 4" key="1">
    <citation type="submission" date="2018-12" db="EMBL/GenBank/DDBJ databases">
        <title>Deinococcus radiophilus ATCC 27603 genome sequencing and assembly.</title>
        <authorList>
            <person name="Maclea K.S."/>
            <person name="Maynard C.R."/>
        </authorList>
    </citation>
    <scope>NUCLEOTIDE SEQUENCE [LARGE SCALE GENOMIC DNA]</scope>
    <source>
        <strain evidence="3 4">ATCC 27603</strain>
    </source>
</reference>
<keyword evidence="4" id="KW-1185">Reference proteome</keyword>
<name>A0A3S0I5L8_9DEIO</name>
<dbReference type="AlphaFoldDB" id="A0A3S0I5L8"/>
<dbReference type="Proteomes" id="UP000277766">
    <property type="component" value="Unassembled WGS sequence"/>
</dbReference>
<sequence length="34" mass="3960">KFKNWYNSGRRHSSLGYAYPWVKLLEATESSNVA</sequence>
<gene>
    <name evidence="2" type="ORF">EJ104_11060</name>
    <name evidence="3" type="ORF">EJ104_11205</name>
    <name evidence="1" type="ORF">EJ104_13510</name>
</gene>
<accession>A0A3S0I5L8</accession>
<evidence type="ECO:0000313" key="3">
    <source>
        <dbReference type="EMBL" id="RTR25383.1"/>
    </source>
</evidence>
<organism evidence="3 4">
    <name type="scientific">Deinococcus radiophilus</name>
    <dbReference type="NCBI Taxonomy" id="32062"/>
    <lineage>
        <taxon>Bacteria</taxon>
        <taxon>Thermotogati</taxon>
        <taxon>Deinococcota</taxon>
        <taxon>Deinococci</taxon>
        <taxon>Deinococcales</taxon>
        <taxon>Deinococcaceae</taxon>
        <taxon>Deinococcus</taxon>
    </lineage>
</organism>